<organism evidence="4 5">
    <name type="scientific">Kriegella aquimaris</name>
    <dbReference type="NCBI Taxonomy" id="192904"/>
    <lineage>
        <taxon>Bacteria</taxon>
        <taxon>Pseudomonadati</taxon>
        <taxon>Bacteroidota</taxon>
        <taxon>Flavobacteriia</taxon>
        <taxon>Flavobacteriales</taxon>
        <taxon>Flavobacteriaceae</taxon>
        <taxon>Kriegella</taxon>
    </lineage>
</organism>
<evidence type="ECO:0000313" key="5">
    <source>
        <dbReference type="Proteomes" id="UP000199440"/>
    </source>
</evidence>
<dbReference type="Gene3D" id="3.40.50.1110">
    <property type="entry name" value="SGNH hydrolase"/>
    <property type="match status" value="1"/>
</dbReference>
<dbReference type="PANTHER" id="PTHR22901">
    <property type="entry name" value="SIALATE O-ACETYLESTERASE"/>
    <property type="match status" value="1"/>
</dbReference>
<keyword evidence="2" id="KW-0732">Signal</keyword>
<dbReference type="SUPFAM" id="SSF52266">
    <property type="entry name" value="SGNH hydrolase"/>
    <property type="match status" value="1"/>
</dbReference>
<feature type="chain" id="PRO_5011736094" evidence="2">
    <location>
        <begin position="19"/>
        <end position="467"/>
    </location>
</feature>
<dbReference type="InterPro" id="IPR036514">
    <property type="entry name" value="SGNH_hydro_sf"/>
</dbReference>
<name>A0A1G9R8Y4_9FLAO</name>
<dbReference type="InterPro" id="IPR005181">
    <property type="entry name" value="SASA"/>
</dbReference>
<protein>
    <submittedName>
        <fullName evidence="4">Sialate O-acetylesterase</fullName>
    </submittedName>
</protein>
<dbReference type="Proteomes" id="UP000199440">
    <property type="component" value="Unassembled WGS sequence"/>
</dbReference>
<reference evidence="4 5" key="1">
    <citation type="submission" date="2016-10" db="EMBL/GenBank/DDBJ databases">
        <authorList>
            <person name="de Groot N.N."/>
        </authorList>
    </citation>
    <scope>NUCLEOTIDE SEQUENCE [LARGE SCALE GENOMIC DNA]</scope>
    <source>
        <strain evidence="4 5">DSM 19886</strain>
    </source>
</reference>
<sequence length="467" mass="52468">MKKILIVLCVLMANVSFGKLWMPSVLSDNMVLQQKTDVTIWGWTTASDETITVTGSWNNTPIEIKAYQGKWALKLPTPEAGGPYTVTVDGHEKIVIENVLIGEVWLGSGQSNMQWSPNAALLNAKEEIKNANYPSIRFFHVERHISSHPQDDTPGSWVECSPETMQHFSSVAYFFGRELHQDLKIPVGLIHSSWGGTPVEVWIKDELINEDDYLKTAAKKVKPTAWWPNDPGLAYNAMIHPLINFEIAGCIWYQGESNRANPFSYYKSFPLLITSWRDDWQKELPFYFVQIAPYKYDPNNSWDAAVVRDAQLQTMLNVPNTGMAVTNDIGNLENIHPINKQDVGKRLALWALANTYGKSGLEYSGPIYKSMEVKKRKVILNFDHANSGLIAKGKELTEFYVAGDDKKFYPAKAKIVGNSVVVSSSEVKEPLAVRFAFSNTALPNLFNKEGLPASAFRTDDWALEANQ</sequence>
<accession>A0A1G9R8Y4</accession>
<dbReference type="RefSeq" id="WP_089889894.1">
    <property type="nucleotide sequence ID" value="NZ_FNGV01000006.1"/>
</dbReference>
<evidence type="ECO:0000256" key="1">
    <source>
        <dbReference type="ARBA" id="ARBA00022801"/>
    </source>
</evidence>
<dbReference type="GO" id="GO:0001681">
    <property type="term" value="F:sialate O-acetylesterase activity"/>
    <property type="evidence" value="ECO:0007669"/>
    <property type="project" value="InterPro"/>
</dbReference>
<keyword evidence="1" id="KW-0378">Hydrolase</keyword>
<dbReference type="AlphaFoldDB" id="A0A1G9R8Y4"/>
<dbReference type="STRING" id="192904.SAMN04488514_10635"/>
<dbReference type="InterPro" id="IPR039329">
    <property type="entry name" value="SIAE"/>
</dbReference>
<dbReference type="Pfam" id="PF03629">
    <property type="entry name" value="SASA"/>
    <property type="match status" value="1"/>
</dbReference>
<feature type="signal peptide" evidence="2">
    <location>
        <begin position="1"/>
        <end position="18"/>
    </location>
</feature>
<dbReference type="GO" id="GO:0005975">
    <property type="term" value="P:carbohydrate metabolic process"/>
    <property type="evidence" value="ECO:0007669"/>
    <property type="project" value="TreeGrafter"/>
</dbReference>
<dbReference type="PANTHER" id="PTHR22901:SF0">
    <property type="entry name" value="SIALATE O-ACETYLESTERASE"/>
    <property type="match status" value="1"/>
</dbReference>
<dbReference type="EMBL" id="FNGV01000006">
    <property type="protein sequence ID" value="SDM19693.1"/>
    <property type="molecule type" value="Genomic_DNA"/>
</dbReference>
<dbReference type="OrthoDB" id="9816001at2"/>
<proteinExistence type="predicted"/>
<evidence type="ECO:0000256" key="2">
    <source>
        <dbReference type="SAM" id="SignalP"/>
    </source>
</evidence>
<gene>
    <name evidence="4" type="ORF">SAMN04488514_10635</name>
</gene>
<evidence type="ECO:0000313" key="4">
    <source>
        <dbReference type="EMBL" id="SDM19693.1"/>
    </source>
</evidence>
<keyword evidence="5" id="KW-1185">Reference proteome</keyword>
<feature type="domain" description="Sialate O-acetylesterase" evidence="3">
    <location>
        <begin position="103"/>
        <end position="347"/>
    </location>
</feature>
<evidence type="ECO:0000259" key="3">
    <source>
        <dbReference type="Pfam" id="PF03629"/>
    </source>
</evidence>